<dbReference type="InterPro" id="IPR043796">
    <property type="entry name" value="ESX-1_EspA/EspE-like"/>
</dbReference>
<dbReference type="EMBL" id="JARXVE010000009">
    <property type="protein sequence ID" value="MDH6198003.1"/>
    <property type="molecule type" value="Genomic_DNA"/>
</dbReference>
<dbReference type="Pfam" id="PF18879">
    <property type="entry name" value="EspA_EspE"/>
    <property type="match status" value="1"/>
</dbReference>
<feature type="domain" description="ESX-1 secretion-associated protein EspA/EspE-like" evidence="1">
    <location>
        <begin position="96"/>
        <end position="178"/>
    </location>
</feature>
<proteinExistence type="predicted"/>
<evidence type="ECO:0000259" key="1">
    <source>
        <dbReference type="Pfam" id="PF18879"/>
    </source>
</evidence>
<comment type="caution">
    <text evidence="2">The sequence shown here is derived from an EMBL/GenBank/DDBJ whole genome shotgun (WGS) entry which is preliminary data.</text>
</comment>
<accession>A0ABT6L525</accession>
<keyword evidence="3" id="KW-1185">Reference proteome</keyword>
<name>A0ABT6L525_9MYCO</name>
<protein>
    <recommendedName>
        <fullName evidence="1">ESX-1 secretion-associated protein EspA/EspE-like domain-containing protein</fullName>
    </recommendedName>
</protein>
<gene>
    <name evidence="2" type="ORF">M2272_004662</name>
</gene>
<reference evidence="2 3" key="1">
    <citation type="submission" date="2023-04" db="EMBL/GenBank/DDBJ databases">
        <title>Forest soil microbial communities from Buena Vista Peninsula, Colon Province, Panama.</title>
        <authorList>
            <person name="Bouskill N."/>
        </authorList>
    </citation>
    <scope>NUCLEOTIDE SEQUENCE [LARGE SCALE GENOMIC DNA]</scope>
    <source>
        <strain evidence="2 3">AC80</strain>
    </source>
</reference>
<evidence type="ECO:0000313" key="2">
    <source>
        <dbReference type="EMBL" id="MDH6198003.1"/>
    </source>
</evidence>
<dbReference type="RefSeq" id="WP_280834601.1">
    <property type="nucleotide sequence ID" value="NZ_JARXVE010000009.1"/>
</dbReference>
<sequence>MGVGNFLYLNGNYVYGVVDHANGVKSSVPWGMAGIGSDLLSIAQNVATEGASALARSAAASGEAGAANSLKSFAKAAGTPIINAGLITLTMESNMLGFGRPEDGAKFTQGANHFLNAHSTLVKSTPPDDWTGDGSTAYGDRNKEQQARAADMSFTDSAIQKVVAEEAGQVDKTREFVTQCQTILSLSIIPALIAKTIPVVGPEISMTIEIAAVAATVPAGTLQVHQMASRSGEHASKIKDLASQYESIASNAEIPGGGFGPG</sequence>
<evidence type="ECO:0000313" key="3">
    <source>
        <dbReference type="Proteomes" id="UP001160130"/>
    </source>
</evidence>
<organism evidence="2 3">
    <name type="scientific">Mycolicibacterium frederiksbergense</name>
    <dbReference type="NCBI Taxonomy" id="117567"/>
    <lineage>
        <taxon>Bacteria</taxon>
        <taxon>Bacillati</taxon>
        <taxon>Actinomycetota</taxon>
        <taxon>Actinomycetes</taxon>
        <taxon>Mycobacteriales</taxon>
        <taxon>Mycobacteriaceae</taxon>
        <taxon>Mycolicibacterium</taxon>
    </lineage>
</organism>
<dbReference type="Proteomes" id="UP001160130">
    <property type="component" value="Unassembled WGS sequence"/>
</dbReference>